<sequence>MPDPSDENSTSGPPSPRGRRPSAEDQERTVTLAWDPAQLDTAAGREPAEEDIERTVLVTRPGLPPNREPPQEDIERTVLVTRPGLPPNREPPEEDIERTVLVIRQPATSGPSTGPDALLQVGPGEPAAHGRGRDALVRQDAEPTMMINNFASHQRSSTGALALRPADLGPVVNRRRAAETPDAELSSKVRKGLGWSFLNNVISRAGVLIIGIALARMLVPEQFGIFTIALASMQLLMSLNDAGMTTALIRWEGDIREVERTGVTLIMIFSAGLYSVFFVTAPLIAELANIPDASWVLRALALTILIDATAAVPTALLTRSYAQGRRTIADTANLLAWAGLSIGLVASGMGVWALVIGRLSGNLLGAAVIFILAPRRPGPGFRRDMARRLAADGVPLSGSAILTVCMLNVDTMIAARILGPVLVSFYAQAFNLSSWPVNMFSFAVRRVSLVGFSQLVAEPSRLRYVYARSLALLVAATVPVCVLLVVLGKAAIEAVYGEEWVPAAEALRLLALLSIIRVAVEITDDLLVAVGKARTMVRLQVIWLVALVPALSVGAHLDGVRGVAIGHLGVAVVIVLPVFTLALRGLGFRLSKVARLLVRPVLGGIAFAAVAQLGPLVTTVPVLQVLIGGAAGTLVYLAIVAPMRGLIRQASGGSAAGDSHRSW</sequence>
<dbReference type="PANTHER" id="PTHR30250:SF10">
    <property type="entry name" value="LIPOPOLYSACCHARIDE BIOSYNTHESIS PROTEIN WZXC"/>
    <property type="match status" value="1"/>
</dbReference>
<feature type="transmembrane region" description="Helical" evidence="8">
    <location>
        <begin position="500"/>
        <end position="520"/>
    </location>
</feature>
<feature type="transmembrane region" description="Helical" evidence="8">
    <location>
        <begin position="261"/>
        <end position="284"/>
    </location>
</feature>
<feature type="transmembrane region" description="Helical" evidence="8">
    <location>
        <begin position="328"/>
        <end position="346"/>
    </location>
</feature>
<keyword evidence="4 8" id="KW-0812">Transmembrane</keyword>
<feature type="transmembrane region" description="Helical" evidence="8">
    <location>
        <begin position="541"/>
        <end position="557"/>
    </location>
</feature>
<feature type="transmembrane region" description="Helical" evidence="8">
    <location>
        <begin position="465"/>
        <end position="488"/>
    </location>
</feature>
<gene>
    <name evidence="9" type="ORF">Ga0074812_12014</name>
</gene>
<feature type="transmembrane region" description="Helical" evidence="8">
    <location>
        <begin position="563"/>
        <end position="584"/>
    </location>
</feature>
<dbReference type="GO" id="GO:0005886">
    <property type="term" value="C:plasma membrane"/>
    <property type="evidence" value="ECO:0007669"/>
    <property type="project" value="UniProtKB-SubCell"/>
</dbReference>
<keyword evidence="3" id="KW-1003">Cell membrane</keyword>
<protein>
    <submittedName>
        <fullName evidence="9">Polysaccharide transporter, PST family</fullName>
    </submittedName>
</protein>
<feature type="transmembrane region" description="Helical" evidence="8">
    <location>
        <begin position="296"/>
        <end position="316"/>
    </location>
</feature>
<dbReference type="Pfam" id="PF13440">
    <property type="entry name" value="Polysacc_synt_3"/>
    <property type="match status" value="1"/>
</dbReference>
<evidence type="ECO:0000256" key="2">
    <source>
        <dbReference type="ARBA" id="ARBA00007430"/>
    </source>
</evidence>
<feature type="transmembrane region" description="Helical" evidence="8">
    <location>
        <begin position="596"/>
        <end position="616"/>
    </location>
</feature>
<dbReference type="Proteomes" id="UP000198802">
    <property type="component" value="Unassembled WGS sequence"/>
</dbReference>
<proteinExistence type="inferred from homology"/>
<evidence type="ECO:0000256" key="8">
    <source>
        <dbReference type="SAM" id="Phobius"/>
    </source>
</evidence>
<dbReference type="EMBL" id="FAOZ01000020">
    <property type="protein sequence ID" value="CUU58516.1"/>
    <property type="molecule type" value="Genomic_DNA"/>
</dbReference>
<comment type="similarity">
    <text evidence="2">Belongs to the polysaccharide synthase family.</text>
</comment>
<comment type="subcellular location">
    <subcellularLocation>
        <location evidence="1">Cell membrane</location>
        <topology evidence="1">Multi-pass membrane protein</topology>
    </subcellularLocation>
</comment>
<dbReference type="RefSeq" id="WP_091281740.1">
    <property type="nucleotide sequence ID" value="NZ_FAOZ01000020.1"/>
</dbReference>
<evidence type="ECO:0000256" key="6">
    <source>
        <dbReference type="ARBA" id="ARBA00023136"/>
    </source>
</evidence>
<feature type="region of interest" description="Disordered" evidence="7">
    <location>
        <begin position="1"/>
        <end position="52"/>
    </location>
</feature>
<dbReference type="AlphaFoldDB" id="A0A0S4QT71"/>
<keyword evidence="6 8" id="KW-0472">Membrane</keyword>
<feature type="transmembrane region" description="Helical" evidence="8">
    <location>
        <begin position="225"/>
        <end position="249"/>
    </location>
</feature>
<feature type="transmembrane region" description="Helical" evidence="8">
    <location>
        <begin position="197"/>
        <end position="219"/>
    </location>
</feature>
<keyword evidence="10" id="KW-1185">Reference proteome</keyword>
<evidence type="ECO:0000313" key="10">
    <source>
        <dbReference type="Proteomes" id="UP000198802"/>
    </source>
</evidence>
<dbReference type="InterPro" id="IPR050833">
    <property type="entry name" value="Poly_Biosynth_Transport"/>
</dbReference>
<evidence type="ECO:0000313" key="9">
    <source>
        <dbReference type="EMBL" id="CUU58516.1"/>
    </source>
</evidence>
<evidence type="ECO:0000256" key="4">
    <source>
        <dbReference type="ARBA" id="ARBA00022692"/>
    </source>
</evidence>
<evidence type="ECO:0000256" key="7">
    <source>
        <dbReference type="SAM" id="MobiDB-lite"/>
    </source>
</evidence>
<accession>A0A0S4QT71</accession>
<organism evidence="9 10">
    <name type="scientific">Parafrankia irregularis</name>
    <dbReference type="NCBI Taxonomy" id="795642"/>
    <lineage>
        <taxon>Bacteria</taxon>
        <taxon>Bacillati</taxon>
        <taxon>Actinomycetota</taxon>
        <taxon>Actinomycetes</taxon>
        <taxon>Frankiales</taxon>
        <taxon>Frankiaceae</taxon>
        <taxon>Parafrankia</taxon>
    </lineage>
</organism>
<name>A0A0S4QT71_9ACTN</name>
<dbReference type="PANTHER" id="PTHR30250">
    <property type="entry name" value="PST FAMILY PREDICTED COLANIC ACID TRANSPORTER"/>
    <property type="match status" value="1"/>
</dbReference>
<feature type="transmembrane region" description="Helical" evidence="8">
    <location>
        <begin position="622"/>
        <end position="641"/>
    </location>
</feature>
<evidence type="ECO:0000256" key="5">
    <source>
        <dbReference type="ARBA" id="ARBA00022989"/>
    </source>
</evidence>
<evidence type="ECO:0000256" key="1">
    <source>
        <dbReference type="ARBA" id="ARBA00004651"/>
    </source>
</evidence>
<reference evidence="10" key="1">
    <citation type="submission" date="2015-11" db="EMBL/GenBank/DDBJ databases">
        <authorList>
            <person name="Varghese N."/>
        </authorList>
    </citation>
    <scope>NUCLEOTIDE SEQUENCE [LARGE SCALE GENOMIC DNA]</scope>
    <source>
        <strain evidence="10">DSM 45899</strain>
    </source>
</reference>
<evidence type="ECO:0000256" key="3">
    <source>
        <dbReference type="ARBA" id="ARBA00022475"/>
    </source>
</evidence>
<keyword evidence="5 8" id="KW-1133">Transmembrane helix</keyword>
<dbReference type="CDD" id="cd13127">
    <property type="entry name" value="MATE_tuaB_like"/>
    <property type="match status" value="1"/>
</dbReference>